<dbReference type="RefSeq" id="WP_169792613.1">
    <property type="nucleotide sequence ID" value="NZ_CP013118.1"/>
</dbReference>
<evidence type="ECO:0000256" key="1">
    <source>
        <dbReference type="SAM" id="Coils"/>
    </source>
</evidence>
<keyword evidence="2" id="KW-1133">Transmembrane helix</keyword>
<dbReference type="Pfam" id="PF00196">
    <property type="entry name" value="GerE"/>
    <property type="match status" value="1"/>
</dbReference>
<dbReference type="SMART" id="SM00421">
    <property type="entry name" value="HTH_LUXR"/>
    <property type="match status" value="1"/>
</dbReference>
<keyword evidence="2" id="KW-0472">Membrane</keyword>
<keyword evidence="2" id="KW-0812">Transmembrane</keyword>
<dbReference type="Gene3D" id="2.130.10.10">
    <property type="entry name" value="YVTN repeat-like/Quinoprotein amine dehydrogenase"/>
    <property type="match status" value="2"/>
</dbReference>
<feature type="domain" description="HTH luxR-type" evidence="3">
    <location>
        <begin position="903"/>
        <end position="960"/>
    </location>
</feature>
<evidence type="ECO:0000313" key="4">
    <source>
        <dbReference type="EMBL" id="ALO16433.1"/>
    </source>
</evidence>
<organism evidence="4 5">
    <name type="scientific">Salinivirga cyanobacteriivorans</name>
    <dbReference type="NCBI Taxonomy" id="1307839"/>
    <lineage>
        <taxon>Bacteria</taxon>
        <taxon>Pseudomonadati</taxon>
        <taxon>Bacteroidota</taxon>
        <taxon>Bacteroidia</taxon>
        <taxon>Bacteroidales</taxon>
        <taxon>Salinivirgaceae</taxon>
        <taxon>Salinivirga</taxon>
    </lineage>
</organism>
<keyword evidence="1" id="KW-0175">Coiled coil</keyword>
<accession>A0A0S2I2A1</accession>
<dbReference type="InterPro" id="IPR013783">
    <property type="entry name" value="Ig-like_fold"/>
</dbReference>
<name>A0A0S2I2A1_9BACT</name>
<dbReference type="KEGG" id="blq:L21SP5_02813"/>
<dbReference type="Pfam" id="PF07495">
    <property type="entry name" value="Y_Y_Y"/>
    <property type="match status" value="1"/>
</dbReference>
<dbReference type="GO" id="GO:0003677">
    <property type="term" value="F:DNA binding"/>
    <property type="evidence" value="ECO:0007669"/>
    <property type="project" value="InterPro"/>
</dbReference>
<evidence type="ECO:0000259" key="3">
    <source>
        <dbReference type="SMART" id="SM00421"/>
    </source>
</evidence>
<dbReference type="InterPro" id="IPR016032">
    <property type="entry name" value="Sig_transdc_resp-reg_C-effctor"/>
</dbReference>
<keyword evidence="5" id="KW-1185">Reference proteome</keyword>
<evidence type="ECO:0000313" key="5">
    <source>
        <dbReference type="Proteomes" id="UP000064893"/>
    </source>
</evidence>
<feature type="transmembrane region" description="Helical" evidence="2">
    <location>
        <begin position="750"/>
        <end position="771"/>
    </location>
</feature>
<dbReference type="SUPFAM" id="SSF46894">
    <property type="entry name" value="C-terminal effector domain of the bipartite response regulators"/>
    <property type="match status" value="1"/>
</dbReference>
<dbReference type="Proteomes" id="UP000064893">
    <property type="component" value="Chromosome"/>
</dbReference>
<dbReference type="STRING" id="1307839.L21SP5_02813"/>
<evidence type="ECO:0000256" key="2">
    <source>
        <dbReference type="SAM" id="Phobius"/>
    </source>
</evidence>
<dbReference type="AlphaFoldDB" id="A0A0S2I2A1"/>
<dbReference type="InterPro" id="IPR036388">
    <property type="entry name" value="WH-like_DNA-bd_sf"/>
</dbReference>
<sequence>MPEKIFKYILLSLLLQSTILSYSQPKHIGIPQVKNYNTSKMHAGAQTWMIDIGSNGLAYFANNNGVLEFDGINWRNHPLPGGILVRCIKAAQNNKLYAGGFNEIGYLLPNDKGQLNYHSLIEKLPEDARDFGEVWRIYDLPVGIVFQSYEQLMIYNNGHFKIIDAPEMFHFSFLVKGELYINDQTKGLYRLANDQIVKVPGVSQVAGELIWSMLPKGDDILIATDDDGIFVFDGLKLKEWKNPAARLLKKNQVYTGLSIDDETYAFGTIQDGIVICDTAGNLLQHLNMDRGLQNNTVLSLKLDQYKNLWLGLDNGIDYIEINSPLTYFSEFNALSTGYAAILHNNMLYLGTNRGVFYHDWQELQKGGGSQTFKLVPGTQGQVWNFDVFDGTLFCGHNSGVFTIEGTRAELISDIQGGWTFIQPENKNDIVLCGTYTGISKFEKINGQWVENGKLGGFKESTRYLVQGKNNTFWISHGYKGIYRVNVDSNYDSIINFELYNSDDGFPVDKNLNVCNLFDKPVFTTGQGFYRFDSVNNKFEPDLKLNKRFPRQDIRLMHPDDAGNVWYFTIDDAGVYRLQEDGSYVDVFLPFKELNRRFIKWFQFVYPINDNHVIFGLQDGFAYYTPQYPKDYQYEFNAYIRKATLTKTDSVLYMGQTQNKDFFVGIPYRFNQIKFELAANDFENPKKLVFSTKLEDFDEEWSPWRSNPVREFTNLAHGEYTFKVRAKNIFDNISNTGSIDFEIYAPWFLSWWGYALYAAIVGMFIFSMVRYVRYRTEKTKREEEEQQKRLFQEREKRLQNNALRAEKEVIRIRNEKLRAEMKQKDKELANNTMEMIQKGKLLTKIKKELNKLSTEFNDDIINNHINRLIRRVDKELDTEQQWEVFEKHFENVHEEFLKRLKAAYPDLTPREMKLCAYLRLNISSKEIAALMNISTRGVEISRYRLRKKLQLSHDTNLTDFIISF</sequence>
<reference evidence="4 5" key="1">
    <citation type="submission" date="2015-11" db="EMBL/GenBank/DDBJ databases">
        <title>Description and complete genome sequence of a novel strain predominating in hypersaline microbial mats and representing a new family of the Bacteriodetes phylum.</title>
        <authorList>
            <person name="Spring S."/>
            <person name="Bunk B."/>
            <person name="Sproer C."/>
            <person name="Klenk H.-P."/>
        </authorList>
    </citation>
    <scope>NUCLEOTIDE SEQUENCE [LARGE SCALE GENOMIC DNA]</scope>
    <source>
        <strain evidence="4 5">L21-Spi-D4</strain>
    </source>
</reference>
<dbReference type="PATRIC" id="fig|1307839.3.peg.2951"/>
<dbReference type="Gene3D" id="2.60.40.10">
    <property type="entry name" value="Immunoglobulins"/>
    <property type="match status" value="1"/>
</dbReference>
<gene>
    <name evidence="4" type="ORF">L21SP5_02813</name>
</gene>
<dbReference type="EMBL" id="CP013118">
    <property type="protein sequence ID" value="ALO16433.1"/>
    <property type="molecule type" value="Genomic_DNA"/>
</dbReference>
<dbReference type="Gene3D" id="1.10.10.10">
    <property type="entry name" value="Winged helix-like DNA-binding domain superfamily/Winged helix DNA-binding domain"/>
    <property type="match status" value="1"/>
</dbReference>
<proteinExistence type="predicted"/>
<dbReference type="GO" id="GO:0006355">
    <property type="term" value="P:regulation of DNA-templated transcription"/>
    <property type="evidence" value="ECO:0007669"/>
    <property type="project" value="InterPro"/>
</dbReference>
<feature type="coiled-coil region" evidence="1">
    <location>
        <begin position="773"/>
        <end position="833"/>
    </location>
</feature>
<protein>
    <submittedName>
        <fullName evidence="4">Response regulator containing a CheY-like receiver domain and a GGDEF domain protein</fullName>
    </submittedName>
</protein>
<dbReference type="InterPro" id="IPR011123">
    <property type="entry name" value="Y_Y_Y"/>
</dbReference>
<dbReference type="InterPro" id="IPR015943">
    <property type="entry name" value="WD40/YVTN_repeat-like_dom_sf"/>
</dbReference>
<dbReference type="InterPro" id="IPR000792">
    <property type="entry name" value="Tscrpt_reg_LuxR_C"/>
</dbReference>